<dbReference type="Pfam" id="PF12833">
    <property type="entry name" value="HTH_18"/>
    <property type="match status" value="1"/>
</dbReference>
<evidence type="ECO:0000259" key="6">
    <source>
        <dbReference type="PROSITE" id="PS01124"/>
    </source>
</evidence>
<evidence type="ECO:0000256" key="4">
    <source>
        <dbReference type="PROSITE-ProRule" id="PRU00169"/>
    </source>
</evidence>
<dbReference type="PANTHER" id="PTHR43280:SF2">
    <property type="entry name" value="HTH-TYPE TRANSCRIPTIONAL REGULATOR EXSA"/>
    <property type="match status" value="1"/>
</dbReference>
<evidence type="ECO:0000256" key="1">
    <source>
        <dbReference type="ARBA" id="ARBA00023015"/>
    </source>
</evidence>
<keyword evidence="4" id="KW-0597">Phosphoprotein</keyword>
<keyword evidence="2" id="KW-0238">DNA-binding</keyword>
<dbReference type="PROSITE" id="PS50110">
    <property type="entry name" value="RESPONSE_REGULATORY"/>
    <property type="match status" value="1"/>
</dbReference>
<dbReference type="InterPro" id="IPR001789">
    <property type="entry name" value="Sig_transdc_resp-reg_receiver"/>
</dbReference>
<dbReference type="Pfam" id="PF00072">
    <property type="entry name" value="Response_reg"/>
    <property type="match status" value="1"/>
</dbReference>
<comment type="caution">
    <text evidence="8">The sequence shown here is derived from an EMBL/GenBank/DDBJ whole genome shotgun (WGS) entry which is preliminary data.</text>
</comment>
<dbReference type="InterPro" id="IPR018062">
    <property type="entry name" value="HTH_AraC-typ_CS"/>
</dbReference>
<evidence type="ECO:0000256" key="3">
    <source>
        <dbReference type="ARBA" id="ARBA00023163"/>
    </source>
</evidence>
<dbReference type="PROSITE" id="PS00041">
    <property type="entry name" value="HTH_ARAC_FAMILY_1"/>
    <property type="match status" value="1"/>
</dbReference>
<dbReference type="CDD" id="cd17536">
    <property type="entry name" value="REC_YesN-like"/>
    <property type="match status" value="1"/>
</dbReference>
<dbReference type="SUPFAM" id="SSF52172">
    <property type="entry name" value="CheY-like"/>
    <property type="match status" value="1"/>
</dbReference>
<dbReference type="InterPro" id="IPR009057">
    <property type="entry name" value="Homeodomain-like_sf"/>
</dbReference>
<dbReference type="PROSITE" id="PS01124">
    <property type="entry name" value="HTH_ARAC_FAMILY_2"/>
    <property type="match status" value="1"/>
</dbReference>
<keyword evidence="1" id="KW-0805">Transcription regulation</keyword>
<name>A0ABV9NZ05_9BACI</name>
<protein>
    <submittedName>
        <fullName evidence="8">Response regulator</fullName>
    </submittedName>
</protein>
<gene>
    <name evidence="8" type="ORF">ACFO4L_13660</name>
</gene>
<evidence type="ECO:0000256" key="2">
    <source>
        <dbReference type="ARBA" id="ARBA00023125"/>
    </source>
</evidence>
<dbReference type="SMART" id="SM00342">
    <property type="entry name" value="HTH_ARAC"/>
    <property type="match status" value="1"/>
</dbReference>
<dbReference type="RefSeq" id="WP_377910234.1">
    <property type="nucleotide sequence ID" value="NZ_JBHSGK010000013.1"/>
</dbReference>
<dbReference type="InterPro" id="IPR011006">
    <property type="entry name" value="CheY-like_superfamily"/>
</dbReference>
<dbReference type="Gene3D" id="3.40.50.2300">
    <property type="match status" value="1"/>
</dbReference>
<feature type="compositionally biased region" description="Basic and acidic residues" evidence="5">
    <location>
        <begin position="490"/>
        <end position="499"/>
    </location>
</feature>
<dbReference type="PRINTS" id="PR00032">
    <property type="entry name" value="HTHARAC"/>
</dbReference>
<reference evidence="9" key="1">
    <citation type="journal article" date="2019" name="Int. J. Syst. Evol. Microbiol.">
        <title>The Global Catalogue of Microorganisms (GCM) 10K type strain sequencing project: providing services to taxonomists for standard genome sequencing and annotation.</title>
        <authorList>
            <consortium name="The Broad Institute Genomics Platform"/>
            <consortium name="The Broad Institute Genome Sequencing Center for Infectious Disease"/>
            <person name="Wu L."/>
            <person name="Ma J."/>
        </authorList>
    </citation>
    <scope>NUCLEOTIDE SEQUENCE [LARGE SCALE GENOMIC DNA]</scope>
    <source>
        <strain evidence="9">JCM 12165</strain>
    </source>
</reference>
<accession>A0ABV9NZ05</accession>
<dbReference type="SMART" id="SM00448">
    <property type="entry name" value="REC"/>
    <property type="match status" value="1"/>
</dbReference>
<dbReference type="PANTHER" id="PTHR43280">
    <property type="entry name" value="ARAC-FAMILY TRANSCRIPTIONAL REGULATOR"/>
    <property type="match status" value="1"/>
</dbReference>
<keyword evidence="3" id="KW-0804">Transcription</keyword>
<dbReference type="SUPFAM" id="SSF46689">
    <property type="entry name" value="Homeodomain-like"/>
    <property type="match status" value="2"/>
</dbReference>
<feature type="region of interest" description="Disordered" evidence="5">
    <location>
        <begin position="488"/>
        <end position="508"/>
    </location>
</feature>
<feature type="domain" description="HTH araC/xylS-type" evidence="6">
    <location>
        <begin position="397"/>
        <end position="495"/>
    </location>
</feature>
<dbReference type="InterPro" id="IPR018060">
    <property type="entry name" value="HTH_AraC"/>
</dbReference>
<evidence type="ECO:0000313" key="9">
    <source>
        <dbReference type="Proteomes" id="UP001595896"/>
    </source>
</evidence>
<feature type="domain" description="Response regulatory" evidence="7">
    <location>
        <begin position="4"/>
        <end position="121"/>
    </location>
</feature>
<keyword evidence="9" id="KW-1185">Reference proteome</keyword>
<dbReference type="Proteomes" id="UP001595896">
    <property type="component" value="Unassembled WGS sequence"/>
</dbReference>
<feature type="modified residue" description="4-aspartylphosphate" evidence="4">
    <location>
        <position position="56"/>
    </location>
</feature>
<dbReference type="Gene3D" id="1.10.10.60">
    <property type="entry name" value="Homeodomain-like"/>
    <property type="match status" value="2"/>
</dbReference>
<evidence type="ECO:0000259" key="7">
    <source>
        <dbReference type="PROSITE" id="PS50110"/>
    </source>
</evidence>
<dbReference type="EMBL" id="JBHSGK010000013">
    <property type="protein sequence ID" value="MFC4737645.1"/>
    <property type="molecule type" value="Genomic_DNA"/>
</dbReference>
<sequence length="508" mass="58190">MKHRMLLVEDELLERQALRQMIEKQFPHIEIAGEASSGRQALQLAEELHPDIVSMDIRLPGMDGLQTIEAIRQTQPHISFIIMSAFDTFSYAKKAISLGVHQYLLKPYDESELYETLLEVTALREKDWKRRMDHLELRDRQEQVQRLAATEFTASAAEDRLEKPFEEALYDVTGERAASVCSLVIRSDSIRSVYGLVQQEVFATPRTLNGPMSPPFLTILIYSTEDGTDPRRTARELWDRISRRCETAELTVRAGMSSVQTDLDSAPSLIKEARRKASSGKREYALTTSIPAVQDRPALLPETKLFDLFKLGKLKEAETLITDFTNELRMAASAPTPHLMEEMLVVCSRSGDPVFAWDRRPVPEEPEEAADYLERVLMSWVRERALQLQELESETVPVLIEYLQRHYMEEVTLESVSSYVHLSPAYVSRRFKEVTGSTFIEHLSAIRIEKAKELLAVSAMPLKEICFAVGYHDPNYFSKVFRRQTGSSPREYRQEKKLEQLVTETDPD</sequence>
<evidence type="ECO:0000256" key="5">
    <source>
        <dbReference type="SAM" id="MobiDB-lite"/>
    </source>
</evidence>
<proteinExistence type="predicted"/>
<evidence type="ECO:0000313" key="8">
    <source>
        <dbReference type="EMBL" id="MFC4737645.1"/>
    </source>
</evidence>
<dbReference type="InterPro" id="IPR020449">
    <property type="entry name" value="Tscrpt_reg_AraC-type_HTH"/>
</dbReference>
<organism evidence="8 9">
    <name type="scientific">Bacillus daqingensis</name>
    <dbReference type="NCBI Taxonomy" id="872396"/>
    <lineage>
        <taxon>Bacteria</taxon>
        <taxon>Bacillati</taxon>
        <taxon>Bacillota</taxon>
        <taxon>Bacilli</taxon>
        <taxon>Bacillales</taxon>
        <taxon>Bacillaceae</taxon>
        <taxon>Bacillus</taxon>
    </lineage>
</organism>